<dbReference type="WBParaSite" id="jg4020">
    <property type="protein sequence ID" value="jg4020"/>
    <property type="gene ID" value="jg4020"/>
</dbReference>
<dbReference type="GO" id="GO:0030322">
    <property type="term" value="P:stabilization of membrane potential"/>
    <property type="evidence" value="ECO:0007669"/>
    <property type="project" value="TreeGrafter"/>
</dbReference>
<evidence type="ECO:0000256" key="9">
    <source>
        <dbReference type="SAM" id="MobiDB-lite"/>
    </source>
</evidence>
<keyword evidence="3 8" id="KW-0812">Transmembrane</keyword>
<feature type="transmembrane region" description="Helical" evidence="10">
    <location>
        <begin position="517"/>
        <end position="536"/>
    </location>
</feature>
<evidence type="ECO:0000256" key="8">
    <source>
        <dbReference type="RuleBase" id="RU003857"/>
    </source>
</evidence>
<name>A0A915E8N5_9BILA</name>
<evidence type="ECO:0000256" key="1">
    <source>
        <dbReference type="ARBA" id="ARBA00004141"/>
    </source>
</evidence>
<evidence type="ECO:0000259" key="11">
    <source>
        <dbReference type="Pfam" id="PF07885"/>
    </source>
</evidence>
<keyword evidence="5 8" id="KW-0406">Ion transport</keyword>
<evidence type="ECO:0000313" key="13">
    <source>
        <dbReference type="WBParaSite" id="jg4020"/>
    </source>
</evidence>
<feature type="transmembrane region" description="Helical" evidence="10">
    <location>
        <begin position="164"/>
        <end position="185"/>
    </location>
</feature>
<feature type="compositionally biased region" description="Basic and acidic residues" evidence="9">
    <location>
        <begin position="468"/>
        <end position="478"/>
    </location>
</feature>
<evidence type="ECO:0000256" key="3">
    <source>
        <dbReference type="ARBA" id="ARBA00022692"/>
    </source>
</evidence>
<feature type="transmembrane region" description="Helical" evidence="10">
    <location>
        <begin position="291"/>
        <end position="312"/>
    </location>
</feature>
<evidence type="ECO:0000256" key="4">
    <source>
        <dbReference type="ARBA" id="ARBA00022989"/>
    </source>
</evidence>
<dbReference type="InterPro" id="IPR003280">
    <property type="entry name" value="2pore_dom_K_chnl"/>
</dbReference>
<organism evidence="12 13">
    <name type="scientific">Ditylenchus dipsaci</name>
    <dbReference type="NCBI Taxonomy" id="166011"/>
    <lineage>
        <taxon>Eukaryota</taxon>
        <taxon>Metazoa</taxon>
        <taxon>Ecdysozoa</taxon>
        <taxon>Nematoda</taxon>
        <taxon>Chromadorea</taxon>
        <taxon>Rhabditida</taxon>
        <taxon>Tylenchina</taxon>
        <taxon>Tylenchomorpha</taxon>
        <taxon>Sphaerularioidea</taxon>
        <taxon>Anguinidae</taxon>
        <taxon>Anguininae</taxon>
        <taxon>Ditylenchus</taxon>
    </lineage>
</organism>
<proteinExistence type="inferred from homology"/>
<feature type="region of interest" description="Disordered" evidence="9">
    <location>
        <begin position="466"/>
        <end position="510"/>
    </location>
</feature>
<evidence type="ECO:0000256" key="6">
    <source>
        <dbReference type="ARBA" id="ARBA00023136"/>
    </source>
</evidence>
<evidence type="ECO:0000256" key="7">
    <source>
        <dbReference type="ARBA" id="ARBA00023303"/>
    </source>
</evidence>
<feature type="transmembrane region" description="Helical" evidence="10">
    <location>
        <begin position="265"/>
        <end position="284"/>
    </location>
</feature>
<accession>A0A915E8N5</accession>
<feature type="compositionally biased region" description="Basic residues" evidence="9">
    <location>
        <begin position="85"/>
        <end position="101"/>
    </location>
</feature>
<evidence type="ECO:0000313" key="12">
    <source>
        <dbReference type="Proteomes" id="UP000887574"/>
    </source>
</evidence>
<evidence type="ECO:0000256" key="5">
    <source>
        <dbReference type="ARBA" id="ARBA00023065"/>
    </source>
</evidence>
<feature type="domain" description="Potassium channel" evidence="11">
    <location>
        <begin position="252"/>
        <end position="313"/>
    </location>
</feature>
<keyword evidence="6 10" id="KW-0472">Membrane</keyword>
<dbReference type="PANTHER" id="PTHR11003">
    <property type="entry name" value="POTASSIUM CHANNEL, SUBFAMILY K"/>
    <property type="match status" value="1"/>
</dbReference>
<keyword evidence="7 8" id="KW-0407">Ion channel</keyword>
<dbReference type="PRINTS" id="PR01333">
    <property type="entry name" value="2POREKCHANEL"/>
</dbReference>
<keyword evidence="12" id="KW-1185">Reference proteome</keyword>
<dbReference type="PANTHER" id="PTHR11003:SF107">
    <property type="entry name" value="POTASSIUM CHANNEL DOMAIN-CONTAINING PROTEIN"/>
    <property type="match status" value="1"/>
</dbReference>
<dbReference type="GO" id="GO:0015271">
    <property type="term" value="F:outward rectifier potassium channel activity"/>
    <property type="evidence" value="ECO:0007669"/>
    <property type="project" value="TreeGrafter"/>
</dbReference>
<reference evidence="13" key="1">
    <citation type="submission" date="2022-11" db="UniProtKB">
        <authorList>
            <consortium name="WormBaseParasite"/>
        </authorList>
    </citation>
    <scope>IDENTIFICATION</scope>
</reference>
<dbReference type="InterPro" id="IPR013099">
    <property type="entry name" value="K_chnl_dom"/>
</dbReference>
<sequence length="764" mass="85311">MGFEWKQLCVYEYYRGEEEQQRTTIKNLTFPLSQRKSIIDSPELIHIDEEGKHDFEAVFASYAAHSATHPSIWQTCPPPPPSPPQHHHHSAQPHQQHRHSSFHNEISELSAERLNLYIDRQQDGVDTRLGGLEQIEEEPGANVSTFRAEPKTARERWKQNFRIALPHVGLVFLSAAYTLLGAAIFTMNNTSRRVQALKNKVISELWALSAETNLTSFYEWSHIANTGMNMVIRDVFIDYTKNYMTPDDIIYGTGPTKWSFGSSVFFSWTAITTIGYGHIVPLTLKGRISCLLYALFGIPLILVTIADMGRFLSGGIIWSTTRFGSCAKRRKRQKSSATNNSHIKVLGSSAIDDHQLKNNNSNSAAAVSKPSLVVNHVGGGAGKPTKTQRFVLKKKAHRALPTRHADSISDAGTFEEGAARNGYLGACVVIFRKGHPVGCTRGRISMRGTRGGNEVVERKEWSLGGDISDIHTQDDSDKTVSTNSEDTRARADEIEGEDEEEEEDEDEFEPLQSERRVSVMFILVVMLGYTAGGACLMQLWERWSFVDAFYFCFVTVTTIGFGDIVPQNVDFLPATLAYIVVGLIITTMCIDLVGSEYIRDIHFYGRTLGRSFLTIGGKVVHLGEVFSYVAFLQKSYGLTPDQLDRLAQLPEEYLLDCLINGRQPDLNWIVDRTASHPQFYLRKSFGFNGVRDGFEYESMLHGQDTDSTRILPENLVHYCKQMQQQNSAAATAAASSGGNTAALNAAMAKNEAIFAQNQNTLFTQ</sequence>
<feature type="domain" description="Potassium channel" evidence="11">
    <location>
        <begin position="523"/>
        <end position="595"/>
    </location>
</feature>
<dbReference type="Pfam" id="PF07885">
    <property type="entry name" value="Ion_trans_2"/>
    <property type="match status" value="2"/>
</dbReference>
<feature type="transmembrane region" description="Helical" evidence="10">
    <location>
        <begin position="571"/>
        <end position="593"/>
    </location>
</feature>
<feature type="compositionally biased region" description="Acidic residues" evidence="9">
    <location>
        <begin position="494"/>
        <end position="509"/>
    </location>
</feature>
<comment type="similarity">
    <text evidence="8">Belongs to the two pore domain potassium channel (TC 1.A.1.8) family.</text>
</comment>
<dbReference type="AlphaFoldDB" id="A0A915E8N5"/>
<feature type="transmembrane region" description="Helical" evidence="10">
    <location>
        <begin position="548"/>
        <end position="565"/>
    </location>
</feature>
<dbReference type="SUPFAM" id="SSF81324">
    <property type="entry name" value="Voltage-gated potassium channels"/>
    <property type="match status" value="2"/>
</dbReference>
<dbReference type="GO" id="GO:0022841">
    <property type="term" value="F:potassium ion leak channel activity"/>
    <property type="evidence" value="ECO:0007669"/>
    <property type="project" value="TreeGrafter"/>
</dbReference>
<dbReference type="Gene3D" id="1.10.287.70">
    <property type="match status" value="1"/>
</dbReference>
<feature type="region of interest" description="Disordered" evidence="9">
    <location>
        <begin position="70"/>
        <end position="102"/>
    </location>
</feature>
<keyword evidence="4 10" id="KW-1133">Transmembrane helix</keyword>
<evidence type="ECO:0000256" key="10">
    <source>
        <dbReference type="SAM" id="Phobius"/>
    </source>
</evidence>
<evidence type="ECO:0000256" key="2">
    <source>
        <dbReference type="ARBA" id="ARBA00022448"/>
    </source>
</evidence>
<comment type="subcellular location">
    <subcellularLocation>
        <location evidence="1">Membrane</location>
        <topology evidence="1">Multi-pass membrane protein</topology>
    </subcellularLocation>
</comment>
<protein>
    <submittedName>
        <fullName evidence="13">Potassium channel domain-containing protein</fullName>
    </submittedName>
</protein>
<keyword evidence="2 8" id="KW-0813">Transport</keyword>
<dbReference type="Proteomes" id="UP000887574">
    <property type="component" value="Unplaced"/>
</dbReference>
<dbReference type="GO" id="GO:0005886">
    <property type="term" value="C:plasma membrane"/>
    <property type="evidence" value="ECO:0007669"/>
    <property type="project" value="TreeGrafter"/>
</dbReference>